<feature type="region of interest" description="Disordered" evidence="1">
    <location>
        <begin position="119"/>
        <end position="151"/>
    </location>
</feature>
<evidence type="ECO:0000313" key="3">
    <source>
        <dbReference type="EMBL" id="PAK86515.1"/>
    </source>
</evidence>
<evidence type="ECO:0000313" key="4">
    <source>
        <dbReference type="Proteomes" id="UP000216195"/>
    </source>
</evidence>
<evidence type="ECO:0000256" key="1">
    <source>
        <dbReference type="SAM" id="MobiDB-lite"/>
    </source>
</evidence>
<keyword evidence="2" id="KW-0812">Transmembrane</keyword>
<dbReference type="Proteomes" id="UP000216195">
    <property type="component" value="Unassembled WGS sequence"/>
</dbReference>
<organism evidence="3 4">
    <name type="scientific">Rothia dentocariosa</name>
    <dbReference type="NCBI Taxonomy" id="2047"/>
    <lineage>
        <taxon>Bacteria</taxon>
        <taxon>Bacillati</taxon>
        <taxon>Actinomycetota</taxon>
        <taxon>Actinomycetes</taxon>
        <taxon>Micrococcales</taxon>
        <taxon>Micrococcaceae</taxon>
        <taxon>Rothia</taxon>
    </lineage>
</organism>
<dbReference type="EMBL" id="NCWU01000002">
    <property type="protein sequence ID" value="PAK86515.1"/>
    <property type="molecule type" value="Genomic_DNA"/>
</dbReference>
<proteinExistence type="predicted"/>
<reference evidence="3 4" key="1">
    <citation type="submission" date="2017-04" db="EMBL/GenBank/DDBJ databases">
        <title>Kefir bacterial isolates.</title>
        <authorList>
            <person name="Kim Y."/>
            <person name="Blasche S."/>
            <person name="Patil K.R."/>
        </authorList>
    </citation>
    <scope>NUCLEOTIDE SEQUENCE [LARGE SCALE GENOMIC DNA]</scope>
    <source>
        <strain evidence="3 4">OG2-1</strain>
    </source>
</reference>
<protein>
    <submittedName>
        <fullName evidence="3">Uncharacterized protein</fullName>
    </submittedName>
</protein>
<feature type="transmembrane region" description="Helical" evidence="2">
    <location>
        <begin position="86"/>
        <end position="104"/>
    </location>
</feature>
<name>A0AAE5NIC1_9MICC</name>
<feature type="transmembrane region" description="Helical" evidence="2">
    <location>
        <begin position="62"/>
        <end position="80"/>
    </location>
</feature>
<accession>A0AAE5NIC1</accession>
<sequence>MVHEFARATGFFCAQESDADISLTHCALEECMALGLCWLYGCASWEVKVNHNKYIVRALRKGTVMAFANASIVLLIATIADAVRSIWTIVIIVLASALAYFAAYHEAKFDDEQIAREREVGGHQPGGEALVGDKPIENAQERLEIGEEDKA</sequence>
<evidence type="ECO:0000256" key="2">
    <source>
        <dbReference type="SAM" id="Phobius"/>
    </source>
</evidence>
<dbReference type="AlphaFoldDB" id="A0AAE5NIC1"/>
<keyword evidence="2" id="KW-1133">Transmembrane helix</keyword>
<comment type="caution">
    <text evidence="3">The sequence shown here is derived from an EMBL/GenBank/DDBJ whole genome shotgun (WGS) entry which is preliminary data.</text>
</comment>
<feature type="compositionally biased region" description="Basic and acidic residues" evidence="1">
    <location>
        <begin position="134"/>
        <end position="151"/>
    </location>
</feature>
<keyword evidence="2" id="KW-0472">Membrane</keyword>
<gene>
    <name evidence="3" type="ORF">B8W87_02385</name>
</gene>